<dbReference type="PANTHER" id="PTHR19920">
    <property type="entry name" value="WD40 PROTEIN CIAO1"/>
    <property type="match status" value="1"/>
</dbReference>
<dbReference type="SUPFAM" id="SSF50978">
    <property type="entry name" value="WD40 repeat-like"/>
    <property type="match status" value="1"/>
</dbReference>
<dbReference type="VEuPathDB" id="AmoebaDB:NfTy_045930"/>
<dbReference type="InterPro" id="IPR020472">
    <property type="entry name" value="WD40_PAC1"/>
</dbReference>
<sequence length="492" mass="54938">MNLLWRLQLIASLCDHDESVWSVSFHPQYKHVLATCSSDKTVRIYYVRSEAETGTITTNVLSSSSSYPGMNHQSLLNTSSNSGGNYKTMIKCLDVLENQHNRTIRRVDWSHPNGNALACASFDGTSSIWILLKNKIVSHLNALDEEFVKQSPHNDDKKNGSFSPLKLLKCVSTLEGHENEVKSVAWNFKDVSSSNWSAEMNDDDEESEFGADCGLLATCGRDKTVWVWEAIDKIGFSDFDCNSVCSGHTQDVKFVAWHPLTRENMPSLLFSASYDNTIRVWKEGGFNDDHSSHHDFSHSGGAGGDEWKCVGILRGHTSTVWALAFEPPFVPSSTMNNQTTVRYSTASSSSGTTNTMTSTTPLDYPQFMVSVGDDKSIIVWREDVVGNYLDMNMTAIQTISDVHTRTIYHVDWCVYENPYRPGEAISLVATSGGDNTIAIFEWNRTEQKLNLLTKIVNAHDADINCSMWNRNVFGELASCSDDGVVKIWKLDL</sequence>
<evidence type="ECO:0000313" key="6">
    <source>
        <dbReference type="EMBL" id="KAF0972890.1"/>
    </source>
</evidence>
<evidence type="ECO:0000256" key="1">
    <source>
        <dbReference type="ARBA" id="ARBA00022574"/>
    </source>
</evidence>
<keyword evidence="2" id="KW-0677">Repeat</keyword>
<dbReference type="VEuPathDB" id="AmoebaDB:NF0026970"/>
<dbReference type="Pfam" id="PF00400">
    <property type="entry name" value="WD40"/>
    <property type="match status" value="7"/>
</dbReference>
<feature type="repeat" description="WD" evidence="4">
    <location>
        <begin position="456"/>
        <end position="492"/>
    </location>
</feature>
<evidence type="ECO:0000256" key="4">
    <source>
        <dbReference type="PROSITE-ProRule" id="PRU00221"/>
    </source>
</evidence>
<dbReference type="InterPro" id="IPR001680">
    <property type="entry name" value="WD40_rpt"/>
</dbReference>
<comment type="function">
    <text evidence="3">Essential component of the cytosolic iron-sulfur (Fe/S) protein assembly machinery. Required for the maturation of extramitochondrial Fe/S proteins.</text>
</comment>
<dbReference type="PROSITE" id="PS50294">
    <property type="entry name" value="WD_REPEATS_REGION"/>
    <property type="match status" value="2"/>
</dbReference>
<keyword evidence="7" id="KW-1185">Reference proteome</keyword>
<feature type="repeat" description="WD" evidence="4">
    <location>
        <begin position="13"/>
        <end position="55"/>
    </location>
</feature>
<organism evidence="6 7">
    <name type="scientific">Naegleria fowleri</name>
    <name type="common">Brain eating amoeba</name>
    <dbReference type="NCBI Taxonomy" id="5763"/>
    <lineage>
        <taxon>Eukaryota</taxon>
        <taxon>Discoba</taxon>
        <taxon>Heterolobosea</taxon>
        <taxon>Tetramitia</taxon>
        <taxon>Eutetramitia</taxon>
        <taxon>Vahlkampfiidae</taxon>
        <taxon>Naegleria</taxon>
    </lineage>
</organism>
<keyword evidence="1 4" id="KW-0853">WD repeat</keyword>
<dbReference type="InterPro" id="IPR028608">
    <property type="entry name" value="CIAO1/Cia1"/>
</dbReference>
<dbReference type="OMA" id="MPILASC"/>
<dbReference type="Gene3D" id="2.130.10.10">
    <property type="entry name" value="YVTN repeat-like/Quinoprotein amine dehydrogenase"/>
    <property type="match status" value="2"/>
</dbReference>
<dbReference type="GO" id="GO:0016226">
    <property type="term" value="P:iron-sulfur cluster assembly"/>
    <property type="evidence" value="ECO:0007669"/>
    <property type="project" value="UniProtKB-UniRule"/>
</dbReference>
<dbReference type="Proteomes" id="UP000444721">
    <property type="component" value="Unassembled WGS sequence"/>
</dbReference>
<name>A0A6A5BFV2_NAEFO</name>
<comment type="caution">
    <text evidence="6">The sequence shown here is derived from an EMBL/GenBank/DDBJ whole genome shotgun (WGS) entry which is preliminary data.</text>
</comment>
<dbReference type="VEuPathDB" id="AmoebaDB:FDP41_009161"/>
<accession>A0A6A5BFV2</accession>
<dbReference type="PROSITE" id="PS50082">
    <property type="entry name" value="WD_REPEATS_2"/>
    <property type="match status" value="3"/>
</dbReference>
<dbReference type="OrthoDB" id="284782at2759"/>
<evidence type="ECO:0000256" key="3">
    <source>
        <dbReference type="HAMAP-Rule" id="MF_03037"/>
    </source>
</evidence>
<dbReference type="GeneID" id="68116356"/>
<dbReference type="VEuPathDB" id="AmoebaDB:FDP41_009139"/>
<evidence type="ECO:0000313" key="5">
    <source>
        <dbReference type="EMBL" id="KAF0972556.1"/>
    </source>
</evidence>
<dbReference type="InterPro" id="IPR036322">
    <property type="entry name" value="WD40_repeat_dom_sf"/>
</dbReference>
<protein>
    <recommendedName>
        <fullName evidence="3">Probable cytosolic iron-sulfur protein assembly protein CIAO1 homolog</fullName>
    </recommendedName>
</protein>
<evidence type="ECO:0000256" key="2">
    <source>
        <dbReference type="ARBA" id="ARBA00022737"/>
    </source>
</evidence>
<dbReference type="InterPro" id="IPR015943">
    <property type="entry name" value="WD40/YVTN_repeat-like_dom_sf"/>
</dbReference>
<proteinExistence type="inferred from homology"/>
<comment type="similarity">
    <text evidence="3">Belongs to the WD repeat CIA1 family.</text>
</comment>
<dbReference type="PRINTS" id="PR00320">
    <property type="entry name" value="GPROTEINBRPT"/>
</dbReference>
<dbReference type="EMBL" id="VFQX01000066">
    <property type="protein sequence ID" value="KAF0972890.1"/>
    <property type="molecule type" value="Genomic_DNA"/>
</dbReference>
<reference evidence="6 7" key="1">
    <citation type="journal article" date="2019" name="Sci. Rep.">
        <title>Nanopore sequencing improves the draft genome of the human pathogenic amoeba Naegleria fowleri.</title>
        <authorList>
            <person name="Liechti N."/>
            <person name="Schurch N."/>
            <person name="Bruggmann R."/>
            <person name="Wittwer M."/>
        </authorList>
    </citation>
    <scope>NUCLEOTIDE SEQUENCE [LARGE SCALE GENOMIC DNA]</scope>
    <source>
        <strain evidence="6 7">ATCC 30894</strain>
    </source>
</reference>
<dbReference type="GO" id="GO:0097361">
    <property type="term" value="C:cytosolic [4Fe-4S] assembly targeting complex"/>
    <property type="evidence" value="ECO:0007669"/>
    <property type="project" value="InterPro"/>
</dbReference>
<dbReference type="PANTHER" id="PTHR19920:SF0">
    <property type="entry name" value="CYTOSOLIC IRON-SULFUR PROTEIN ASSEMBLY PROTEIN CIAO1-RELATED"/>
    <property type="match status" value="1"/>
</dbReference>
<evidence type="ECO:0000313" key="7">
    <source>
        <dbReference type="Proteomes" id="UP000444721"/>
    </source>
</evidence>
<dbReference type="AlphaFoldDB" id="A0A6A5BFV2"/>
<gene>
    <name evidence="6" type="ORF">FDP41_009139</name>
    <name evidence="5" type="ORF">FDP41_009161</name>
</gene>
<dbReference type="HAMAP" id="MF_03037">
    <property type="entry name" value="ciao1"/>
    <property type="match status" value="1"/>
</dbReference>
<feature type="repeat" description="WD" evidence="4">
    <location>
        <begin position="245"/>
        <end position="282"/>
    </location>
</feature>
<dbReference type="RefSeq" id="XP_044557604.1">
    <property type="nucleotide sequence ID" value="XM_044713067.1"/>
</dbReference>
<dbReference type="SMART" id="SM00320">
    <property type="entry name" value="WD40"/>
    <property type="match status" value="7"/>
</dbReference>
<dbReference type="EMBL" id="VFQX01000067">
    <property type="protein sequence ID" value="KAF0972556.1"/>
    <property type="molecule type" value="Genomic_DNA"/>
</dbReference>